<dbReference type="HOGENOM" id="CLU_1643914_0_0_1"/>
<reference evidence="2 3" key="1">
    <citation type="journal article" date="2012" name="New Phytol.">
        <title>Insight into trade-off between wood decay and parasitism from the genome of a fungal forest pathogen.</title>
        <authorList>
            <person name="Olson A."/>
            <person name="Aerts A."/>
            <person name="Asiegbu F."/>
            <person name="Belbahri L."/>
            <person name="Bouzid O."/>
            <person name="Broberg A."/>
            <person name="Canback B."/>
            <person name="Coutinho P.M."/>
            <person name="Cullen D."/>
            <person name="Dalman K."/>
            <person name="Deflorio G."/>
            <person name="van Diepen L.T."/>
            <person name="Dunand C."/>
            <person name="Duplessis S."/>
            <person name="Durling M."/>
            <person name="Gonthier P."/>
            <person name="Grimwood J."/>
            <person name="Fossdal C.G."/>
            <person name="Hansson D."/>
            <person name="Henrissat B."/>
            <person name="Hietala A."/>
            <person name="Himmelstrand K."/>
            <person name="Hoffmeister D."/>
            <person name="Hogberg N."/>
            <person name="James T.Y."/>
            <person name="Karlsson M."/>
            <person name="Kohler A."/>
            <person name="Kues U."/>
            <person name="Lee Y.H."/>
            <person name="Lin Y.C."/>
            <person name="Lind M."/>
            <person name="Lindquist E."/>
            <person name="Lombard V."/>
            <person name="Lucas S."/>
            <person name="Lunden K."/>
            <person name="Morin E."/>
            <person name="Murat C."/>
            <person name="Park J."/>
            <person name="Raffaello T."/>
            <person name="Rouze P."/>
            <person name="Salamov A."/>
            <person name="Schmutz J."/>
            <person name="Solheim H."/>
            <person name="Stahlberg J."/>
            <person name="Velez H."/>
            <person name="de Vries R.P."/>
            <person name="Wiebenga A."/>
            <person name="Woodward S."/>
            <person name="Yakovlev I."/>
            <person name="Garbelotto M."/>
            <person name="Martin F."/>
            <person name="Grigoriev I.V."/>
            <person name="Stenlid J."/>
        </authorList>
    </citation>
    <scope>NUCLEOTIDE SEQUENCE [LARGE SCALE GENOMIC DNA]</scope>
    <source>
        <strain evidence="2 3">TC 32-1</strain>
    </source>
</reference>
<gene>
    <name evidence="2" type="ORF">HETIRDRAFT_106977</name>
</gene>
<dbReference type="GeneID" id="20666203"/>
<dbReference type="RefSeq" id="XP_009545117.1">
    <property type="nucleotide sequence ID" value="XM_009546822.1"/>
</dbReference>
<sequence length="161" mass="18210">MTHAGPHRSDPALPSHQRIRLRIRLPAFHPIHRIHPIASNPRPRLVRAVRHVRPPVCYTYDPAPTPFVIHLLVLALARAPCSPAPSRHPTSSHLPPSTSIHLRLHLTAPILQHRPFDRPPRTRLVRTVHRSSLARHSSLRPRQARPHSPTPRAHSPIGALR</sequence>
<dbReference type="InParanoid" id="W4KAJ0"/>
<keyword evidence="3" id="KW-1185">Reference proteome</keyword>
<proteinExistence type="predicted"/>
<feature type="compositionally biased region" description="Basic residues" evidence="1">
    <location>
        <begin position="129"/>
        <end position="145"/>
    </location>
</feature>
<evidence type="ECO:0000256" key="1">
    <source>
        <dbReference type="SAM" id="MobiDB-lite"/>
    </source>
</evidence>
<name>W4KAJ0_HETIT</name>
<organism evidence="2 3">
    <name type="scientific">Heterobasidion irregulare (strain TC 32-1)</name>
    <dbReference type="NCBI Taxonomy" id="747525"/>
    <lineage>
        <taxon>Eukaryota</taxon>
        <taxon>Fungi</taxon>
        <taxon>Dikarya</taxon>
        <taxon>Basidiomycota</taxon>
        <taxon>Agaricomycotina</taxon>
        <taxon>Agaricomycetes</taxon>
        <taxon>Russulales</taxon>
        <taxon>Bondarzewiaceae</taxon>
        <taxon>Heterobasidion</taxon>
        <taxon>Heterobasidion annosum species complex</taxon>
    </lineage>
</organism>
<protein>
    <submittedName>
        <fullName evidence="2">Uncharacterized protein</fullName>
    </submittedName>
</protein>
<evidence type="ECO:0000313" key="2">
    <source>
        <dbReference type="EMBL" id="ETW82793.1"/>
    </source>
</evidence>
<accession>W4KAJ0</accession>
<dbReference type="AlphaFoldDB" id="W4KAJ0"/>
<feature type="region of interest" description="Disordered" evidence="1">
    <location>
        <begin position="129"/>
        <end position="161"/>
    </location>
</feature>
<dbReference type="Proteomes" id="UP000030671">
    <property type="component" value="Unassembled WGS sequence"/>
</dbReference>
<dbReference type="KEGG" id="hir:HETIRDRAFT_106977"/>
<evidence type="ECO:0000313" key="3">
    <source>
        <dbReference type="Proteomes" id="UP000030671"/>
    </source>
</evidence>
<dbReference type="EMBL" id="KI925457">
    <property type="protein sequence ID" value="ETW82793.1"/>
    <property type="molecule type" value="Genomic_DNA"/>
</dbReference>